<evidence type="ECO:0000256" key="4">
    <source>
        <dbReference type="ARBA" id="ARBA00023157"/>
    </source>
</evidence>
<dbReference type="SMART" id="SM01110">
    <property type="entry name" value="Cutinase"/>
    <property type="match status" value="1"/>
</dbReference>
<dbReference type="EMBL" id="BAAAPN010000107">
    <property type="protein sequence ID" value="GAA1778410.1"/>
    <property type="molecule type" value="Genomic_DNA"/>
</dbReference>
<dbReference type="Proteomes" id="UP001501475">
    <property type="component" value="Unassembled WGS sequence"/>
</dbReference>
<evidence type="ECO:0000313" key="7">
    <source>
        <dbReference type="Proteomes" id="UP001501475"/>
    </source>
</evidence>
<protein>
    <recommendedName>
        <fullName evidence="8">Cutinase</fullName>
    </recommendedName>
</protein>
<keyword evidence="5" id="KW-0732">Signal</keyword>
<evidence type="ECO:0000256" key="2">
    <source>
        <dbReference type="ARBA" id="ARBA00022487"/>
    </source>
</evidence>
<organism evidence="6 7">
    <name type="scientific">Nostocoides vanveenii</name>
    <dbReference type="NCBI Taxonomy" id="330835"/>
    <lineage>
        <taxon>Bacteria</taxon>
        <taxon>Bacillati</taxon>
        <taxon>Actinomycetota</taxon>
        <taxon>Actinomycetes</taxon>
        <taxon>Micrococcales</taxon>
        <taxon>Intrasporangiaceae</taxon>
        <taxon>Nostocoides</taxon>
    </lineage>
</organism>
<comment type="caution">
    <text evidence="6">The sequence shown here is derived from an EMBL/GenBank/DDBJ whole genome shotgun (WGS) entry which is preliminary data.</text>
</comment>
<dbReference type="InterPro" id="IPR029058">
    <property type="entry name" value="AB_hydrolase_fold"/>
</dbReference>
<evidence type="ECO:0008006" key="8">
    <source>
        <dbReference type="Google" id="ProtNLM"/>
    </source>
</evidence>
<evidence type="ECO:0000256" key="1">
    <source>
        <dbReference type="ARBA" id="ARBA00007534"/>
    </source>
</evidence>
<dbReference type="Gene3D" id="2.60.40.10">
    <property type="entry name" value="Immunoglobulins"/>
    <property type="match status" value="1"/>
</dbReference>
<keyword evidence="2" id="KW-0719">Serine esterase</keyword>
<keyword evidence="3" id="KW-0378">Hydrolase</keyword>
<proteinExistence type="inferred from homology"/>
<dbReference type="Pfam" id="PF01083">
    <property type="entry name" value="Cutinase"/>
    <property type="match status" value="1"/>
</dbReference>
<dbReference type="PANTHER" id="PTHR33630:SF9">
    <property type="entry name" value="CUTINASE 4"/>
    <property type="match status" value="1"/>
</dbReference>
<feature type="signal peptide" evidence="5">
    <location>
        <begin position="1"/>
        <end position="28"/>
    </location>
</feature>
<dbReference type="SUPFAM" id="SSF53474">
    <property type="entry name" value="alpha/beta-Hydrolases"/>
    <property type="match status" value="1"/>
</dbReference>
<keyword evidence="7" id="KW-1185">Reference proteome</keyword>
<feature type="chain" id="PRO_5046067970" description="Cutinase" evidence="5">
    <location>
        <begin position="29"/>
        <end position="523"/>
    </location>
</feature>
<keyword evidence="4" id="KW-1015">Disulfide bond</keyword>
<dbReference type="InterPro" id="IPR000675">
    <property type="entry name" value="Cutinase/axe"/>
</dbReference>
<dbReference type="InterPro" id="IPR013783">
    <property type="entry name" value="Ig-like_fold"/>
</dbReference>
<dbReference type="PANTHER" id="PTHR33630">
    <property type="entry name" value="CUTINASE RV1984C-RELATED-RELATED"/>
    <property type="match status" value="1"/>
</dbReference>
<comment type="similarity">
    <text evidence="1">Belongs to the cutinase family.</text>
</comment>
<accession>A0ABP4XEG6</accession>
<reference evidence="7" key="1">
    <citation type="journal article" date="2019" name="Int. J. Syst. Evol. Microbiol.">
        <title>The Global Catalogue of Microorganisms (GCM) 10K type strain sequencing project: providing services to taxonomists for standard genome sequencing and annotation.</title>
        <authorList>
            <consortium name="The Broad Institute Genomics Platform"/>
            <consortium name="The Broad Institute Genome Sequencing Center for Infectious Disease"/>
            <person name="Wu L."/>
            <person name="Ma J."/>
        </authorList>
    </citation>
    <scope>NUCLEOTIDE SEQUENCE [LARGE SCALE GENOMIC DNA]</scope>
    <source>
        <strain evidence="7">JCM 15591</strain>
    </source>
</reference>
<sequence length="523" mass="54645">MRASKVARWALATCAASGLVASPLTASAESTPAGSSGSAIGRAAVNPAQVSRLNALSPCQDIVFYGLRGSGEPLDDRTFDMGGKVFAAFNGLAAQLPGRRIAGEGIAYPAQAVEAVITRYYFEGIDVGVTSVMQGILRRSATCPRERYVISGYSQGAMVAHRAMFAMAKDSRYVNALSRTVAFLNIADGDRVANEMGRHYGTSKEGSFSFGVSWAVFGLDGNSYKPTKAKVPAALQPKWFSICDSGDIVCDAIKGAANPLGGVGIHTSHYGSDSTAVRDALRPIAQSVLAKAALPEMRLTTSQLPMPVLGASYSAQLQGLNGVAPYRFTLPSGQRLPAGLTMSSTGQVSGIPTSLSPAAFSVLVRDSKGQTIRPTVTFPMAITFDEVSLGSTVTTQYRANGYNFTSGLGMFTSGDGANPTSPVLSGSPLFQGPIEFTLVQPTGPTLPRSASNVRFDIGYLDAAGSIRISWYNATGALIGSTLTSTYGVAPITLAGSGITKVRMEQVFMGAEPAGYAIDNLIDW</sequence>
<gene>
    <name evidence="6" type="ORF">GCM10009810_39170</name>
</gene>
<evidence type="ECO:0000256" key="5">
    <source>
        <dbReference type="SAM" id="SignalP"/>
    </source>
</evidence>
<name>A0ABP4XEG6_9MICO</name>
<evidence type="ECO:0000313" key="6">
    <source>
        <dbReference type="EMBL" id="GAA1778410.1"/>
    </source>
</evidence>
<dbReference type="Gene3D" id="3.40.50.1820">
    <property type="entry name" value="alpha/beta hydrolase"/>
    <property type="match status" value="1"/>
</dbReference>
<dbReference type="Pfam" id="PF05345">
    <property type="entry name" value="He_PIG"/>
    <property type="match status" value="1"/>
</dbReference>
<evidence type="ECO:0000256" key="3">
    <source>
        <dbReference type="ARBA" id="ARBA00022801"/>
    </source>
</evidence>